<reference evidence="1 2" key="1">
    <citation type="journal article" date="2019" name="Sci. Rep.">
        <title>Orb-weaving spider Araneus ventricosus genome elucidates the spidroin gene catalogue.</title>
        <authorList>
            <person name="Kono N."/>
            <person name="Nakamura H."/>
            <person name="Ohtoshi R."/>
            <person name="Moran D.A.P."/>
            <person name="Shinohara A."/>
            <person name="Yoshida Y."/>
            <person name="Fujiwara M."/>
            <person name="Mori M."/>
            <person name="Tomita M."/>
            <person name="Arakawa K."/>
        </authorList>
    </citation>
    <scope>NUCLEOTIDE SEQUENCE [LARGE SCALE GENOMIC DNA]</scope>
</reference>
<keyword evidence="2" id="KW-1185">Reference proteome</keyword>
<name>A0A4Y2NXY7_ARAVE</name>
<feature type="non-terminal residue" evidence="1">
    <location>
        <position position="1"/>
    </location>
</feature>
<evidence type="ECO:0000313" key="2">
    <source>
        <dbReference type="Proteomes" id="UP000499080"/>
    </source>
</evidence>
<accession>A0A4Y2NXY7</accession>
<proteinExistence type="predicted"/>
<comment type="caution">
    <text evidence="1">The sequence shown here is derived from an EMBL/GenBank/DDBJ whole genome shotgun (WGS) entry which is preliminary data.</text>
</comment>
<gene>
    <name evidence="1" type="ORF">AVEN_128391_1</name>
</gene>
<dbReference type="EMBL" id="BGPR01129735">
    <property type="protein sequence ID" value="GBN42847.1"/>
    <property type="molecule type" value="Genomic_DNA"/>
</dbReference>
<evidence type="ECO:0000313" key="1">
    <source>
        <dbReference type="EMBL" id="GBN42847.1"/>
    </source>
</evidence>
<dbReference type="AlphaFoldDB" id="A0A4Y2NXY7"/>
<sequence>LFLTCEPAARERKPRLHLQTSSLRTKTPAHTCKHLDSSGLRIENPIHTFKPNALLWFASRKARPHLQTSWSLTVREPKTPST</sequence>
<protein>
    <submittedName>
        <fullName evidence="1">Uncharacterized protein</fullName>
    </submittedName>
</protein>
<dbReference type="Proteomes" id="UP000499080">
    <property type="component" value="Unassembled WGS sequence"/>
</dbReference>
<organism evidence="1 2">
    <name type="scientific">Araneus ventricosus</name>
    <name type="common">Orbweaver spider</name>
    <name type="synonym">Epeira ventricosa</name>
    <dbReference type="NCBI Taxonomy" id="182803"/>
    <lineage>
        <taxon>Eukaryota</taxon>
        <taxon>Metazoa</taxon>
        <taxon>Ecdysozoa</taxon>
        <taxon>Arthropoda</taxon>
        <taxon>Chelicerata</taxon>
        <taxon>Arachnida</taxon>
        <taxon>Araneae</taxon>
        <taxon>Araneomorphae</taxon>
        <taxon>Entelegynae</taxon>
        <taxon>Araneoidea</taxon>
        <taxon>Araneidae</taxon>
        <taxon>Araneus</taxon>
    </lineage>
</organism>